<keyword evidence="4 7" id="KW-0812">Transmembrane</keyword>
<dbReference type="Gene3D" id="1.10.3720.10">
    <property type="entry name" value="MetI-like"/>
    <property type="match status" value="1"/>
</dbReference>
<feature type="transmembrane region" description="Helical" evidence="7">
    <location>
        <begin position="82"/>
        <end position="103"/>
    </location>
</feature>
<gene>
    <name evidence="9" type="ORF">EW093_05195</name>
</gene>
<comment type="similarity">
    <text evidence="7">Belongs to the binding-protein-dependent transport system permease family.</text>
</comment>
<reference evidence="9 10" key="2">
    <citation type="submission" date="2019-09" db="EMBL/GenBank/DDBJ databases">
        <title>Complete Genome Sequence and Methylome Analysis of free living Spirochaetas.</title>
        <authorList>
            <person name="Leshcheva N."/>
            <person name="Mikheeva N."/>
        </authorList>
    </citation>
    <scope>NUCLEOTIDE SEQUENCE [LARGE SCALE GENOMIC DNA]</scope>
    <source>
        <strain evidence="9 10">P</strain>
    </source>
</reference>
<proteinExistence type="inferred from homology"/>
<evidence type="ECO:0000256" key="3">
    <source>
        <dbReference type="ARBA" id="ARBA00022475"/>
    </source>
</evidence>
<dbReference type="OrthoDB" id="368362at2"/>
<sequence length="308" mass="34794">MGKGKTATLFKELGRNKTLLLMIMPFVIHLIIFRYVPIWGWIMAFQDYNPLKGVSGSEFVGLKHFKALFSEPLFLKVIRNTLAISTIKLVLGTSTSLFLAILLNETRNKYFKSITQTITSLPHFISWVVTASLVREMLSTDGGMVNEFLMFIKVIDKPILWLGVQKYFWWLMGWTNVWKEIGWGAIIYLAAMTGIDSQLYEAAKIDGASRIQRIIHVTIPGIKATFLILLIMNIGYMLNAGYEQMFLLKSGLTQDVAQVFELFAIEWGLNKLRYSFAAASGIFASVVSIILITVTNKISHKLGETALF</sequence>
<dbReference type="InterPro" id="IPR035906">
    <property type="entry name" value="MetI-like_sf"/>
</dbReference>
<evidence type="ECO:0000313" key="10">
    <source>
        <dbReference type="Proteomes" id="UP000323824"/>
    </source>
</evidence>
<protein>
    <submittedName>
        <fullName evidence="9">Sugar ABC transporter permease</fullName>
    </submittedName>
</protein>
<evidence type="ECO:0000256" key="4">
    <source>
        <dbReference type="ARBA" id="ARBA00022692"/>
    </source>
</evidence>
<dbReference type="Pfam" id="PF00528">
    <property type="entry name" value="BPD_transp_1"/>
    <property type="match status" value="1"/>
</dbReference>
<dbReference type="GO" id="GO:0005886">
    <property type="term" value="C:plasma membrane"/>
    <property type="evidence" value="ECO:0007669"/>
    <property type="project" value="UniProtKB-SubCell"/>
</dbReference>
<evidence type="ECO:0000256" key="7">
    <source>
        <dbReference type="RuleBase" id="RU363032"/>
    </source>
</evidence>
<comment type="subcellular location">
    <subcellularLocation>
        <location evidence="1 7">Cell membrane</location>
        <topology evidence="1 7">Multi-pass membrane protein</topology>
    </subcellularLocation>
</comment>
<dbReference type="SUPFAM" id="SSF161098">
    <property type="entry name" value="MetI-like"/>
    <property type="match status" value="1"/>
</dbReference>
<keyword evidence="6 7" id="KW-0472">Membrane</keyword>
<dbReference type="PROSITE" id="PS50928">
    <property type="entry name" value="ABC_TM1"/>
    <property type="match status" value="1"/>
</dbReference>
<feature type="transmembrane region" description="Helical" evidence="7">
    <location>
        <begin position="274"/>
        <end position="294"/>
    </location>
</feature>
<keyword evidence="10" id="KW-1185">Reference proteome</keyword>
<feature type="transmembrane region" description="Helical" evidence="7">
    <location>
        <begin position="20"/>
        <end position="42"/>
    </location>
</feature>
<dbReference type="InterPro" id="IPR000515">
    <property type="entry name" value="MetI-like"/>
</dbReference>
<dbReference type="PANTHER" id="PTHR43227:SF11">
    <property type="entry name" value="BLL4140 PROTEIN"/>
    <property type="match status" value="1"/>
</dbReference>
<evidence type="ECO:0000313" key="9">
    <source>
        <dbReference type="EMBL" id="QEN04120.1"/>
    </source>
</evidence>
<accession>A0A5C1QAP0</accession>
<reference evidence="9 10" key="1">
    <citation type="submission" date="2019-02" db="EMBL/GenBank/DDBJ databases">
        <authorList>
            <person name="Fomenkov A."/>
            <person name="Dubinina G."/>
            <person name="Grabovich M."/>
            <person name="Vincze T."/>
            <person name="Roberts R.J."/>
        </authorList>
    </citation>
    <scope>NUCLEOTIDE SEQUENCE [LARGE SCALE GENOMIC DNA]</scope>
    <source>
        <strain evidence="9 10">P</strain>
    </source>
</reference>
<organism evidence="9 10">
    <name type="scientific">Thiospirochaeta perfilievii</name>
    <dbReference type="NCBI Taxonomy" id="252967"/>
    <lineage>
        <taxon>Bacteria</taxon>
        <taxon>Pseudomonadati</taxon>
        <taxon>Spirochaetota</taxon>
        <taxon>Spirochaetia</taxon>
        <taxon>Spirochaetales</taxon>
        <taxon>Spirochaetaceae</taxon>
        <taxon>Thiospirochaeta</taxon>
    </lineage>
</organism>
<dbReference type="RefSeq" id="WP_149567377.1">
    <property type="nucleotide sequence ID" value="NZ_CP035807.1"/>
</dbReference>
<dbReference type="GO" id="GO:0055085">
    <property type="term" value="P:transmembrane transport"/>
    <property type="evidence" value="ECO:0007669"/>
    <property type="project" value="InterPro"/>
</dbReference>
<feature type="domain" description="ABC transmembrane type-1" evidence="8">
    <location>
        <begin position="78"/>
        <end position="295"/>
    </location>
</feature>
<evidence type="ECO:0000256" key="6">
    <source>
        <dbReference type="ARBA" id="ARBA00023136"/>
    </source>
</evidence>
<keyword evidence="3" id="KW-1003">Cell membrane</keyword>
<dbReference type="InterPro" id="IPR050809">
    <property type="entry name" value="UgpAE/MalFG_permease"/>
</dbReference>
<feature type="transmembrane region" description="Helical" evidence="7">
    <location>
        <begin position="214"/>
        <end position="238"/>
    </location>
</feature>
<evidence type="ECO:0000259" key="8">
    <source>
        <dbReference type="PROSITE" id="PS50928"/>
    </source>
</evidence>
<dbReference type="EMBL" id="CP035807">
    <property type="protein sequence ID" value="QEN04120.1"/>
    <property type="molecule type" value="Genomic_DNA"/>
</dbReference>
<evidence type="ECO:0000256" key="2">
    <source>
        <dbReference type="ARBA" id="ARBA00022448"/>
    </source>
</evidence>
<name>A0A5C1QAP0_9SPIO</name>
<keyword evidence="5 7" id="KW-1133">Transmembrane helix</keyword>
<dbReference type="AlphaFoldDB" id="A0A5C1QAP0"/>
<keyword evidence="2 7" id="KW-0813">Transport</keyword>
<dbReference type="CDD" id="cd06261">
    <property type="entry name" value="TM_PBP2"/>
    <property type="match status" value="1"/>
</dbReference>
<dbReference type="Proteomes" id="UP000323824">
    <property type="component" value="Chromosome"/>
</dbReference>
<dbReference type="PANTHER" id="PTHR43227">
    <property type="entry name" value="BLL4140 PROTEIN"/>
    <property type="match status" value="1"/>
</dbReference>
<evidence type="ECO:0000256" key="1">
    <source>
        <dbReference type="ARBA" id="ARBA00004651"/>
    </source>
</evidence>
<evidence type="ECO:0000256" key="5">
    <source>
        <dbReference type="ARBA" id="ARBA00022989"/>
    </source>
</evidence>
<dbReference type="KEGG" id="sper:EW093_05195"/>